<evidence type="ECO:0000313" key="1">
    <source>
        <dbReference type="EMBL" id="KRY94451.1"/>
    </source>
</evidence>
<dbReference type="AlphaFoldDB" id="A0A0V1GA69"/>
<accession>A0A0V1GA69</accession>
<evidence type="ECO:0000313" key="2">
    <source>
        <dbReference type="Proteomes" id="UP000055024"/>
    </source>
</evidence>
<sequence>MSFFCTFLRDPGTTWGYPGTIWVILGAFPLKLSEKSFFARF</sequence>
<protein>
    <submittedName>
        <fullName evidence="1">Uncharacterized protein</fullName>
    </submittedName>
</protein>
<keyword evidence="2" id="KW-1185">Reference proteome</keyword>
<gene>
    <name evidence="1" type="ORF">T11_108</name>
</gene>
<name>A0A0V1GA69_9BILA</name>
<dbReference type="Proteomes" id="UP000055024">
    <property type="component" value="Unassembled WGS sequence"/>
</dbReference>
<proteinExistence type="predicted"/>
<dbReference type="EMBL" id="JYDP01005005">
    <property type="protein sequence ID" value="KRY94451.1"/>
    <property type="molecule type" value="Genomic_DNA"/>
</dbReference>
<reference evidence="1 2" key="1">
    <citation type="submission" date="2015-01" db="EMBL/GenBank/DDBJ databases">
        <title>Evolution of Trichinella species and genotypes.</title>
        <authorList>
            <person name="Korhonen P.K."/>
            <person name="Edoardo P."/>
            <person name="Giuseppe L.R."/>
            <person name="Gasser R.B."/>
        </authorList>
    </citation>
    <scope>NUCLEOTIDE SEQUENCE [LARGE SCALE GENOMIC DNA]</scope>
    <source>
        <strain evidence="1">ISS1029</strain>
    </source>
</reference>
<organism evidence="1 2">
    <name type="scientific">Trichinella zimbabwensis</name>
    <dbReference type="NCBI Taxonomy" id="268475"/>
    <lineage>
        <taxon>Eukaryota</taxon>
        <taxon>Metazoa</taxon>
        <taxon>Ecdysozoa</taxon>
        <taxon>Nematoda</taxon>
        <taxon>Enoplea</taxon>
        <taxon>Dorylaimia</taxon>
        <taxon>Trichinellida</taxon>
        <taxon>Trichinellidae</taxon>
        <taxon>Trichinella</taxon>
    </lineage>
</organism>
<comment type="caution">
    <text evidence="1">The sequence shown here is derived from an EMBL/GenBank/DDBJ whole genome shotgun (WGS) entry which is preliminary data.</text>
</comment>